<dbReference type="Gene3D" id="3.40.1170.60">
    <property type="match status" value="1"/>
</dbReference>
<dbReference type="PANTHER" id="PTHR11076:SF33">
    <property type="entry name" value="DNA POLYMERASE KAPPA"/>
    <property type="match status" value="1"/>
</dbReference>
<dbReference type="InterPro" id="IPR043128">
    <property type="entry name" value="Rev_trsase/Diguanyl_cyclase"/>
</dbReference>
<dbReference type="InterPro" id="IPR022880">
    <property type="entry name" value="DNApol_IV"/>
</dbReference>
<dbReference type="GO" id="GO:0009432">
    <property type="term" value="P:SOS response"/>
    <property type="evidence" value="ECO:0007669"/>
    <property type="project" value="TreeGrafter"/>
</dbReference>
<dbReference type="GO" id="GO:0006281">
    <property type="term" value="P:DNA repair"/>
    <property type="evidence" value="ECO:0007669"/>
    <property type="project" value="UniProtKB-KW"/>
</dbReference>
<dbReference type="NCBIfam" id="NF002677">
    <property type="entry name" value="PRK02406.1"/>
    <property type="match status" value="1"/>
</dbReference>
<dbReference type="Proteomes" id="UP000509658">
    <property type="component" value="Chromosome"/>
</dbReference>
<dbReference type="GO" id="GO:0003677">
    <property type="term" value="F:DNA binding"/>
    <property type="evidence" value="ECO:0007669"/>
    <property type="project" value="UniProtKB-KW"/>
</dbReference>
<dbReference type="InterPro" id="IPR053848">
    <property type="entry name" value="IMS_HHH_1"/>
</dbReference>
<evidence type="ECO:0000256" key="15">
    <source>
        <dbReference type="ARBA" id="ARBA00023204"/>
    </source>
</evidence>
<dbReference type="PROSITE" id="PS50173">
    <property type="entry name" value="UMUC"/>
    <property type="match status" value="1"/>
</dbReference>
<feature type="region of interest" description="Disordered" evidence="17">
    <location>
        <begin position="222"/>
        <end position="258"/>
    </location>
</feature>
<evidence type="ECO:0000256" key="3">
    <source>
        <dbReference type="ARBA" id="ARBA00010945"/>
    </source>
</evidence>
<dbReference type="Pfam" id="PF21999">
    <property type="entry name" value="IMS_HHH_1"/>
    <property type="match status" value="1"/>
</dbReference>
<sequence>MSDPLVALVDLDAFFAQIEQLENPQYRGKPVIIGGRPGGRGVVATASYEARTFGVHSAMPTNTAYRLCPDGIFLRGDMAKYSDYSRRIFEALHDVTPVVEKASVDEFYLDLSGMEKLSGSAKEIGTRCKAVIKEATGLTCSIGIGPNRLIAKLASEYRKPDGLTVVSKNQINRFLDALPLKAMRGIGPKTLKRIAKLNVETIGQLRERYTLSELQQAVGERTGSNLYHQSRGSYPERSATHRPRHSVSKETTFSEDISDPQQLKQIMQKLAFMWRVH</sequence>
<dbReference type="Gene3D" id="1.10.150.20">
    <property type="entry name" value="5' to 3' exonuclease, C-terminal subdomain"/>
    <property type="match status" value="1"/>
</dbReference>
<dbReference type="InterPro" id="IPR050116">
    <property type="entry name" value="DNA_polymerase-Y"/>
</dbReference>
<comment type="subcellular location">
    <subcellularLocation>
        <location evidence="2">Cytoplasm</location>
    </subcellularLocation>
</comment>
<protein>
    <recommendedName>
        <fullName evidence="4">DNA-directed DNA polymerase</fullName>
        <ecNumber evidence="4">2.7.7.7</ecNumber>
    </recommendedName>
</protein>
<evidence type="ECO:0000256" key="11">
    <source>
        <dbReference type="ARBA" id="ARBA00022763"/>
    </source>
</evidence>
<keyword evidence="20" id="KW-1185">Reference proteome</keyword>
<keyword evidence="9" id="KW-0235">DNA replication</keyword>
<evidence type="ECO:0000256" key="6">
    <source>
        <dbReference type="ARBA" id="ARBA00022490"/>
    </source>
</evidence>
<keyword evidence="13" id="KW-0239">DNA-directed DNA polymerase</keyword>
<dbReference type="Gene3D" id="3.30.70.270">
    <property type="match status" value="1"/>
</dbReference>
<evidence type="ECO:0000256" key="4">
    <source>
        <dbReference type="ARBA" id="ARBA00012417"/>
    </source>
</evidence>
<dbReference type="PANTHER" id="PTHR11076">
    <property type="entry name" value="DNA REPAIR POLYMERASE UMUC / TRANSFERASE FAMILY MEMBER"/>
    <property type="match status" value="1"/>
</dbReference>
<evidence type="ECO:0000256" key="7">
    <source>
        <dbReference type="ARBA" id="ARBA00022679"/>
    </source>
</evidence>
<dbReference type="GO" id="GO:0042276">
    <property type="term" value="P:error-prone translesion synthesis"/>
    <property type="evidence" value="ECO:0007669"/>
    <property type="project" value="TreeGrafter"/>
</dbReference>
<keyword evidence="6" id="KW-0963">Cytoplasm</keyword>
<feature type="compositionally biased region" description="Polar residues" evidence="17">
    <location>
        <begin position="249"/>
        <end position="258"/>
    </location>
</feature>
<feature type="domain" description="UmuC" evidence="18">
    <location>
        <begin position="6"/>
        <end position="187"/>
    </location>
</feature>
<evidence type="ECO:0000256" key="5">
    <source>
        <dbReference type="ARBA" id="ARBA00022457"/>
    </source>
</evidence>
<dbReference type="AlphaFoldDB" id="A0A6N0HT99"/>
<keyword evidence="5" id="KW-0515">Mutator protein</keyword>
<evidence type="ECO:0000256" key="2">
    <source>
        <dbReference type="ARBA" id="ARBA00004496"/>
    </source>
</evidence>
<dbReference type="SUPFAM" id="SSF56672">
    <property type="entry name" value="DNA/RNA polymerases"/>
    <property type="match status" value="1"/>
</dbReference>
<dbReference type="InterPro" id="IPR001126">
    <property type="entry name" value="UmuC"/>
</dbReference>
<dbReference type="EC" id="2.7.7.7" evidence="4"/>
<dbReference type="GO" id="GO:0006260">
    <property type="term" value="P:DNA replication"/>
    <property type="evidence" value="ECO:0007669"/>
    <property type="project" value="UniProtKB-KW"/>
</dbReference>
<accession>A0A6N0HT99</accession>
<dbReference type="KEGG" id="rev:HUE57_04385"/>
<evidence type="ECO:0000256" key="8">
    <source>
        <dbReference type="ARBA" id="ARBA00022695"/>
    </source>
</evidence>
<comment type="catalytic activity">
    <reaction evidence="16">
        <text>DNA(n) + a 2'-deoxyribonucleoside 5'-triphosphate = DNA(n+1) + diphosphate</text>
        <dbReference type="Rhea" id="RHEA:22508"/>
        <dbReference type="Rhea" id="RHEA-COMP:17339"/>
        <dbReference type="Rhea" id="RHEA-COMP:17340"/>
        <dbReference type="ChEBI" id="CHEBI:33019"/>
        <dbReference type="ChEBI" id="CHEBI:61560"/>
        <dbReference type="ChEBI" id="CHEBI:173112"/>
        <dbReference type="EC" id="2.7.7.7"/>
    </reaction>
</comment>
<dbReference type="CDD" id="cd03586">
    <property type="entry name" value="PolY_Pol_IV_kappa"/>
    <property type="match status" value="1"/>
</dbReference>
<feature type="compositionally biased region" description="Polar residues" evidence="17">
    <location>
        <begin position="222"/>
        <end position="232"/>
    </location>
</feature>
<dbReference type="EMBL" id="CP054491">
    <property type="protein sequence ID" value="QKQ25619.1"/>
    <property type="molecule type" value="Genomic_DNA"/>
</dbReference>
<evidence type="ECO:0000256" key="14">
    <source>
        <dbReference type="ARBA" id="ARBA00023125"/>
    </source>
</evidence>
<organism evidence="19 20">
    <name type="scientific">Candidatus Reidiella endopervernicosa</name>
    <dbReference type="NCBI Taxonomy" id="2738883"/>
    <lineage>
        <taxon>Bacteria</taxon>
        <taxon>Pseudomonadati</taxon>
        <taxon>Pseudomonadota</taxon>
        <taxon>Gammaproteobacteria</taxon>
        <taxon>Candidatus Reidiella</taxon>
    </lineage>
</organism>
<reference evidence="19 20" key="1">
    <citation type="submission" date="2020-05" db="EMBL/GenBank/DDBJ databases">
        <title>Horizontal transmission and recombination maintain forever young bacterial symbiont genomes.</title>
        <authorList>
            <person name="Russell S.L."/>
            <person name="Pepper-Tunick E."/>
            <person name="Svedberg J."/>
            <person name="Byrne A."/>
            <person name="Ruelas Castillo J."/>
            <person name="Vollmers C."/>
            <person name="Beinart R.A."/>
            <person name="Corbett-Detig R."/>
        </authorList>
    </citation>
    <scope>NUCLEOTIDE SEQUENCE [LARGE SCALE GENOMIC DNA]</scope>
    <source>
        <strain evidence="19">Santa_Monica_outfall</strain>
    </source>
</reference>
<dbReference type="Pfam" id="PF00817">
    <property type="entry name" value="IMS"/>
    <property type="match status" value="1"/>
</dbReference>
<evidence type="ECO:0000313" key="20">
    <source>
        <dbReference type="Proteomes" id="UP000509658"/>
    </source>
</evidence>
<keyword evidence="12" id="KW-0460">Magnesium</keyword>
<dbReference type="GO" id="GO:0005829">
    <property type="term" value="C:cytosol"/>
    <property type="evidence" value="ECO:0007669"/>
    <property type="project" value="TreeGrafter"/>
</dbReference>
<keyword evidence="11" id="KW-0227">DNA damage</keyword>
<keyword evidence="15" id="KW-0234">DNA repair</keyword>
<evidence type="ECO:0000256" key="1">
    <source>
        <dbReference type="ARBA" id="ARBA00001946"/>
    </source>
</evidence>
<dbReference type="GO" id="GO:0046872">
    <property type="term" value="F:metal ion binding"/>
    <property type="evidence" value="ECO:0007669"/>
    <property type="project" value="UniProtKB-KW"/>
</dbReference>
<evidence type="ECO:0000256" key="13">
    <source>
        <dbReference type="ARBA" id="ARBA00022932"/>
    </source>
</evidence>
<evidence type="ECO:0000259" key="18">
    <source>
        <dbReference type="PROSITE" id="PS50173"/>
    </source>
</evidence>
<proteinExistence type="inferred from homology"/>
<evidence type="ECO:0000256" key="16">
    <source>
        <dbReference type="ARBA" id="ARBA00049244"/>
    </source>
</evidence>
<dbReference type="GO" id="GO:0003887">
    <property type="term" value="F:DNA-directed DNA polymerase activity"/>
    <property type="evidence" value="ECO:0007669"/>
    <property type="project" value="UniProtKB-KW"/>
</dbReference>
<evidence type="ECO:0000256" key="10">
    <source>
        <dbReference type="ARBA" id="ARBA00022723"/>
    </source>
</evidence>
<evidence type="ECO:0000256" key="17">
    <source>
        <dbReference type="SAM" id="MobiDB-lite"/>
    </source>
</evidence>
<dbReference type="FunFam" id="3.40.1170.60:FF:000001">
    <property type="entry name" value="DNA polymerase IV"/>
    <property type="match status" value="1"/>
</dbReference>
<keyword evidence="10" id="KW-0479">Metal-binding</keyword>
<comment type="similarity">
    <text evidence="3">Belongs to the DNA polymerase type-Y family.</text>
</comment>
<evidence type="ECO:0000313" key="19">
    <source>
        <dbReference type="EMBL" id="QKQ25619.1"/>
    </source>
</evidence>
<comment type="cofactor">
    <cofactor evidence="1">
        <name>Mg(2+)</name>
        <dbReference type="ChEBI" id="CHEBI:18420"/>
    </cofactor>
</comment>
<keyword evidence="7 19" id="KW-0808">Transferase</keyword>
<keyword evidence="14" id="KW-0238">DNA-binding</keyword>
<dbReference type="RefSeq" id="WP_174672783.1">
    <property type="nucleotide sequence ID" value="NZ_CP054491.1"/>
</dbReference>
<evidence type="ECO:0000256" key="12">
    <source>
        <dbReference type="ARBA" id="ARBA00022842"/>
    </source>
</evidence>
<name>A0A6N0HT99_9GAMM</name>
<dbReference type="InterPro" id="IPR043502">
    <property type="entry name" value="DNA/RNA_pol_sf"/>
</dbReference>
<evidence type="ECO:0000256" key="9">
    <source>
        <dbReference type="ARBA" id="ARBA00022705"/>
    </source>
</evidence>
<gene>
    <name evidence="19" type="primary">dinB</name>
    <name evidence="19" type="ORF">HUE57_04385</name>
</gene>
<keyword evidence="8 19" id="KW-0548">Nucleotidyltransferase</keyword>